<dbReference type="InterPro" id="IPR055123">
    <property type="entry name" value="SpnB-like_Rossmann"/>
</dbReference>
<evidence type="ECO:0000256" key="2">
    <source>
        <dbReference type="ARBA" id="ARBA00022553"/>
    </source>
</evidence>
<dbReference type="InterPro" id="IPR050091">
    <property type="entry name" value="PKS_NRPS_Biosynth_Enz"/>
</dbReference>
<dbReference type="GO" id="GO:0004312">
    <property type="term" value="F:fatty acid synthase activity"/>
    <property type="evidence" value="ECO:0007669"/>
    <property type="project" value="TreeGrafter"/>
</dbReference>
<dbReference type="InterPro" id="IPR042104">
    <property type="entry name" value="PKS_dehydratase_sf"/>
</dbReference>
<dbReference type="GO" id="GO:0017000">
    <property type="term" value="P:antibiotic biosynthetic process"/>
    <property type="evidence" value="ECO:0007669"/>
    <property type="project" value="UniProtKB-ARBA"/>
</dbReference>
<comment type="caution">
    <text evidence="5">Lacks conserved residue(s) required for the propagation of feature annotation.</text>
</comment>
<dbReference type="Gene3D" id="1.10.1200.10">
    <property type="entry name" value="ACP-like"/>
    <property type="match status" value="1"/>
</dbReference>
<reference evidence="8 9" key="1">
    <citation type="submission" date="2015-02" db="EMBL/GenBank/DDBJ databases">
        <authorList>
            <person name="Ju K.-S."/>
            <person name="Doroghazi J.R."/>
            <person name="Metcalf W."/>
        </authorList>
    </citation>
    <scope>NUCLEOTIDE SEQUENCE [LARGE SCALE GENOMIC DNA]</scope>
    <source>
        <strain evidence="8 9">NRRL ISP-5550</strain>
    </source>
</reference>
<dbReference type="Gene3D" id="3.90.180.10">
    <property type="entry name" value="Medium-chain alcohol dehydrogenases, catalytic domain"/>
    <property type="match status" value="1"/>
</dbReference>
<keyword evidence="3" id="KW-0808">Transferase</keyword>
<dbReference type="Pfam" id="PF00550">
    <property type="entry name" value="PP-binding"/>
    <property type="match status" value="1"/>
</dbReference>
<evidence type="ECO:0000313" key="8">
    <source>
        <dbReference type="EMBL" id="KJY27981.1"/>
    </source>
</evidence>
<keyword evidence="1" id="KW-0596">Phosphopantetheine</keyword>
<dbReference type="Gene3D" id="3.40.50.11460">
    <property type="match status" value="1"/>
</dbReference>
<evidence type="ECO:0000256" key="4">
    <source>
        <dbReference type="ARBA" id="ARBA00023268"/>
    </source>
</evidence>
<accession>A0A0F4J514</accession>
<dbReference type="RefSeq" id="WP_045950084.1">
    <property type="nucleotide sequence ID" value="NZ_JZWV01000776.1"/>
</dbReference>
<keyword evidence="4" id="KW-0511">Multifunctional enzyme</keyword>
<dbReference type="InterPro" id="IPR020806">
    <property type="entry name" value="PKS_PP-bd"/>
</dbReference>
<evidence type="ECO:0000313" key="9">
    <source>
        <dbReference type="Proteomes" id="UP000033551"/>
    </source>
</evidence>
<dbReference type="Gene3D" id="3.10.129.110">
    <property type="entry name" value="Polyketide synthase dehydratase"/>
    <property type="match status" value="1"/>
</dbReference>
<feature type="region of interest" description="N-terminal hotdog fold" evidence="5">
    <location>
        <position position="1"/>
    </location>
</feature>
<dbReference type="OrthoDB" id="9778690at2"/>
<dbReference type="InterPro" id="IPR049900">
    <property type="entry name" value="PKS_mFAS_DH"/>
</dbReference>
<dbReference type="SMART" id="SM00823">
    <property type="entry name" value="PKS_PP"/>
    <property type="match status" value="1"/>
</dbReference>
<dbReference type="CDD" id="cd08956">
    <property type="entry name" value="KR_3_FAS_SDR_x"/>
    <property type="match status" value="1"/>
</dbReference>
<dbReference type="Gene3D" id="3.40.50.720">
    <property type="entry name" value="NAD(P)-binding Rossmann-like Domain"/>
    <property type="match status" value="1"/>
</dbReference>
<evidence type="ECO:0000256" key="1">
    <source>
        <dbReference type="ARBA" id="ARBA00022450"/>
    </source>
</evidence>
<dbReference type="Pfam" id="PF08659">
    <property type="entry name" value="KR"/>
    <property type="match status" value="1"/>
</dbReference>
<dbReference type="PATRIC" id="fig|68223.7.peg.1401"/>
<dbReference type="GO" id="GO:0016491">
    <property type="term" value="F:oxidoreductase activity"/>
    <property type="evidence" value="ECO:0007669"/>
    <property type="project" value="InterPro"/>
</dbReference>
<dbReference type="STRING" id="68223.GCA_002028425_07057"/>
<dbReference type="PANTHER" id="PTHR43775:SF51">
    <property type="entry name" value="INACTIVE PHENOLPHTHIOCEROL SYNTHESIS POLYKETIDE SYNTHASE TYPE I PKS1-RELATED"/>
    <property type="match status" value="1"/>
</dbReference>
<dbReference type="InterPro" id="IPR020843">
    <property type="entry name" value="ER"/>
</dbReference>
<dbReference type="SMART" id="SM00829">
    <property type="entry name" value="PKS_ER"/>
    <property type="match status" value="1"/>
</dbReference>
<evidence type="ECO:0000259" key="6">
    <source>
        <dbReference type="PROSITE" id="PS50075"/>
    </source>
</evidence>
<dbReference type="InterPro" id="IPR013968">
    <property type="entry name" value="PKS_KR"/>
</dbReference>
<dbReference type="Pfam" id="PF13602">
    <property type="entry name" value="ADH_zinc_N_2"/>
    <property type="match status" value="1"/>
</dbReference>
<feature type="non-terminal residue" evidence="8">
    <location>
        <position position="1"/>
    </location>
</feature>
<dbReference type="InterPro" id="IPR057326">
    <property type="entry name" value="KR_dom"/>
</dbReference>
<dbReference type="FunFam" id="3.90.180.10:FF:000032">
    <property type="entry name" value="Probable polyketide synthase pks1"/>
    <property type="match status" value="1"/>
</dbReference>
<name>A0A0F4J514_9ACTN</name>
<dbReference type="InterPro" id="IPR002364">
    <property type="entry name" value="Quin_OxRdtase/zeta-crystal_CS"/>
</dbReference>
<evidence type="ECO:0000256" key="3">
    <source>
        <dbReference type="ARBA" id="ARBA00022679"/>
    </source>
</evidence>
<gene>
    <name evidence="8" type="ORF">VR44_26300</name>
</gene>
<dbReference type="FunFam" id="3.40.50.720:FF:000209">
    <property type="entry name" value="Polyketide synthase Pks12"/>
    <property type="match status" value="1"/>
</dbReference>
<dbReference type="PROSITE" id="PS00012">
    <property type="entry name" value="PHOSPHOPANTETHEINE"/>
    <property type="match status" value="1"/>
</dbReference>
<dbReference type="InterPro" id="IPR006162">
    <property type="entry name" value="Ppantetheine_attach_site"/>
</dbReference>
<protein>
    <submittedName>
        <fullName evidence="8">Uncharacterized protein</fullName>
    </submittedName>
</protein>
<dbReference type="Pfam" id="PF14765">
    <property type="entry name" value="PS-DH"/>
    <property type="match status" value="1"/>
</dbReference>
<dbReference type="PROSITE" id="PS50075">
    <property type="entry name" value="CARRIER"/>
    <property type="match status" value="1"/>
</dbReference>
<dbReference type="GO" id="GO:0031177">
    <property type="term" value="F:phosphopantetheine binding"/>
    <property type="evidence" value="ECO:0007669"/>
    <property type="project" value="InterPro"/>
</dbReference>
<organism evidence="8 9">
    <name type="scientific">Streptomyces katrae</name>
    <dbReference type="NCBI Taxonomy" id="68223"/>
    <lineage>
        <taxon>Bacteria</taxon>
        <taxon>Bacillati</taxon>
        <taxon>Actinomycetota</taxon>
        <taxon>Actinomycetes</taxon>
        <taxon>Kitasatosporales</taxon>
        <taxon>Streptomycetaceae</taxon>
        <taxon>Streptomyces</taxon>
    </lineage>
</organism>
<feature type="domain" description="PKS/mFAS DH" evidence="7">
    <location>
        <begin position="1"/>
        <end position="145"/>
    </location>
</feature>
<dbReference type="PANTHER" id="PTHR43775">
    <property type="entry name" value="FATTY ACID SYNTHASE"/>
    <property type="match status" value="1"/>
</dbReference>
<dbReference type="SUPFAM" id="SSF50129">
    <property type="entry name" value="GroES-like"/>
    <property type="match status" value="1"/>
</dbReference>
<dbReference type="InterPro" id="IPR036736">
    <property type="entry name" value="ACP-like_sf"/>
</dbReference>
<dbReference type="EMBL" id="JZWV01000776">
    <property type="protein sequence ID" value="KJY27981.1"/>
    <property type="molecule type" value="Genomic_DNA"/>
</dbReference>
<feature type="region of interest" description="C-terminal hotdog fold" evidence="5">
    <location>
        <begin position="6"/>
        <end position="145"/>
    </location>
</feature>
<dbReference type="InterPro" id="IPR013154">
    <property type="entry name" value="ADH-like_N"/>
</dbReference>
<dbReference type="GO" id="GO:0006633">
    <property type="term" value="P:fatty acid biosynthetic process"/>
    <property type="evidence" value="ECO:0007669"/>
    <property type="project" value="TreeGrafter"/>
</dbReference>
<dbReference type="Pfam" id="PF08240">
    <property type="entry name" value="ADH_N"/>
    <property type="match status" value="1"/>
</dbReference>
<evidence type="ECO:0000259" key="7">
    <source>
        <dbReference type="PROSITE" id="PS52019"/>
    </source>
</evidence>
<dbReference type="CDD" id="cd05195">
    <property type="entry name" value="enoyl_red"/>
    <property type="match status" value="1"/>
</dbReference>
<dbReference type="InterPro" id="IPR011032">
    <property type="entry name" value="GroES-like_sf"/>
</dbReference>
<dbReference type="SUPFAM" id="SSF51735">
    <property type="entry name" value="NAD(P)-binding Rossmann-fold domains"/>
    <property type="match status" value="3"/>
</dbReference>
<proteinExistence type="predicted"/>
<dbReference type="GO" id="GO:0008270">
    <property type="term" value="F:zinc ion binding"/>
    <property type="evidence" value="ECO:0007669"/>
    <property type="project" value="InterPro"/>
</dbReference>
<dbReference type="SMART" id="SM00822">
    <property type="entry name" value="PKS_KR"/>
    <property type="match status" value="1"/>
</dbReference>
<dbReference type="SUPFAM" id="SSF47336">
    <property type="entry name" value="ACP-like"/>
    <property type="match status" value="1"/>
</dbReference>
<evidence type="ECO:0000256" key="5">
    <source>
        <dbReference type="PROSITE-ProRule" id="PRU01363"/>
    </source>
</evidence>
<keyword evidence="2" id="KW-0597">Phosphoprotein</keyword>
<dbReference type="InterPro" id="IPR036291">
    <property type="entry name" value="NAD(P)-bd_dom_sf"/>
</dbReference>
<dbReference type="Proteomes" id="UP000033551">
    <property type="component" value="Unassembled WGS sequence"/>
</dbReference>
<dbReference type="InterPro" id="IPR009081">
    <property type="entry name" value="PP-bd_ACP"/>
</dbReference>
<dbReference type="Pfam" id="PF22953">
    <property type="entry name" value="SpnB_Rossmann"/>
    <property type="match status" value="1"/>
</dbReference>
<dbReference type="InterPro" id="IPR049551">
    <property type="entry name" value="PKS_DH_C"/>
</dbReference>
<dbReference type="FunFam" id="1.10.1200.10:FF:000007">
    <property type="entry name" value="Probable polyketide synthase pks17"/>
    <property type="match status" value="1"/>
</dbReference>
<feature type="domain" description="Carrier" evidence="6">
    <location>
        <begin position="959"/>
        <end position="1034"/>
    </location>
</feature>
<dbReference type="AlphaFoldDB" id="A0A0F4J514"/>
<sequence length="1124" mass="115146">WPPAGAEPLDTDGLYETLGAAGLEYGPVFQGLQAAWKLGEDIYTEVALPEEATADATRYGLHPALLDAALHGIGLGSFVTTDGAAHLPFAWSGLSLHATAASALRVRITPAGTDSVALTLTDQTGTPVATIDSLALRAVTTAQLEDEGSLRDALFRLDWAGLPLEAAAGPGGTWALLGGEDGYAATALRRAGVGFDAYADLAEARAAAVAPEVLVVPVEGAGEASAERVRELVGRVLELLRDWQSDERFAGTRLLLLTSGAVVARGGEAVHDLAAAAVWGLVRSAQAENPGRIVLADGPRPGDPAGGADWELLPAALTTDEPQLALRGGGFLVPRLARARAAEALAVPAGEAAWRLDVRGRGTLENLALVPAPEAAGPLQAGQVRIGVRAAGLNFRDVMLSLGLYPGEFVLGGEGAGVVLETGPGVTSVKPGDRVMGIFDGAFGPVAVADARSVHRVPKGWTFAQAAAVPIVFMTAYYGLVDLARARRGERVLIHAAAGGVGMAAVQLARHLGLEVYGTASPGKWDTLRAAGLDGAHLANSRTLDFEGAFLEATGGRGVDIVLDSLAREFVDASLRLLPGGGRFLEMGKTDIRVPAEVAEAHPGVEYRAFDLVDAGPERIGAMLAALVELFESGELSPLPVTTWDVRQAKDAFRYVSQAKHTGKVVLTVPAGFDPDGTVLVTGGTGTLGALLAGHLVRRHGVRNLLLAGRRGPRAAGAAELTAALAELGARAEVVACDVADREALAGLLARIPAERPLTAVVHTAGVLDDGILGSLTGERLERVLRPKTAAALALHELTRDLDLSAFVLFSSAAGVFGNPGQANYAAANASLDALALHRRALGLPAVSLAWGMWEEASGMTAHLDGGERSRSGRGGAGALGSEEGLALFDAAFADGGAVLVPARLDLRAVSGPAGPVPPLLRGLVRAAGRRTAAAVRQRPGGVSPAERLAALTPGARERELLEIVRENTAVVFGHASGDTVDVAKPFKALGIDSLTALELRNRVTAATGLRLPPTLVFDCPTPAALAERLLEEFADSGAAAGAAATAGEPAGAAAVLAEIDRLESAIGAVDAADEAAVGARLRDLLAAWNGRTAAAAPDGAATDLEGATAEDLFDLLDGELGTL</sequence>
<dbReference type="PROSITE" id="PS52019">
    <property type="entry name" value="PKS_MFAS_DH"/>
    <property type="match status" value="1"/>
</dbReference>
<dbReference type="PROSITE" id="PS01162">
    <property type="entry name" value="QOR_ZETA_CRYSTAL"/>
    <property type="match status" value="1"/>
</dbReference>
<comment type="caution">
    <text evidence="8">The sequence shown here is derived from an EMBL/GenBank/DDBJ whole genome shotgun (WGS) entry which is preliminary data.</text>
</comment>
<keyword evidence="9" id="KW-1185">Reference proteome</keyword>